<evidence type="ECO:0000256" key="4">
    <source>
        <dbReference type="ARBA" id="ARBA00023125"/>
    </source>
</evidence>
<dbReference type="Pfam" id="PF00155">
    <property type="entry name" value="Aminotran_1_2"/>
    <property type="match status" value="1"/>
</dbReference>
<dbReference type="InterPro" id="IPR051446">
    <property type="entry name" value="HTH_trans_reg/aminotransferase"/>
</dbReference>
<name>A0ABU6JBX0_9BURK</name>
<dbReference type="Pfam" id="PF00392">
    <property type="entry name" value="GntR"/>
    <property type="match status" value="1"/>
</dbReference>
<evidence type="ECO:0000259" key="7">
    <source>
        <dbReference type="PROSITE" id="PS50949"/>
    </source>
</evidence>
<sequence>MHIAQSLAALQLDAQSATPLFRQLYETIKQSILAGKLAAGMQLPPTRELALLCGVSRQTVLNAYSQLMAEGYLSGTVGRGTFVSASLPIPSTQQAASAGRQATQPMRPLSARGQRFTGRQAQLPFHQGELRAFRIGMPGLDVFPFDVWGRLEARRWRKPPHELGYGDPAGYRPLREGLAAYLRAARGVQCTADQIIITSGSQQAVYLIAALLLAPGEQAWVEEPGYRGINASLHAAEAQVCPVGVDAEGMIVSHGMHAYPDARLVYVTPTHQLPLGVTMSLQRRLELLAWASASKAWVIEDDYDSEYRYTGPPLASLQSLDKTGCVIYVGTLSKVLFPSLRLGYIVAPPALAEAFAQGKAILDRHAPLVPQAVLTDFILEGHFSRHIKRTREVYAERRSALLQALQSQLADRLNIGVTDTGLHLPVMFRQPCDDEAVARKALDHGLEIRALSHFYNAREADIPQPRACGMLLGFAAIPPEEIRRGVDALRVLLEGFQPGKAIGSKTAQPQDRSHRLILSGIK</sequence>
<feature type="region of interest" description="Disordered" evidence="6">
    <location>
        <begin position="502"/>
        <end position="522"/>
    </location>
</feature>
<dbReference type="InterPro" id="IPR015424">
    <property type="entry name" value="PyrdxlP-dep_Trfase"/>
</dbReference>
<keyword evidence="5" id="KW-0804">Transcription</keyword>
<dbReference type="InterPro" id="IPR000524">
    <property type="entry name" value="Tscrpt_reg_HTH_GntR"/>
</dbReference>
<dbReference type="InterPro" id="IPR004839">
    <property type="entry name" value="Aminotransferase_I/II_large"/>
</dbReference>
<dbReference type="InterPro" id="IPR015421">
    <property type="entry name" value="PyrdxlP-dep_Trfase_major"/>
</dbReference>
<keyword evidence="8" id="KW-0808">Transferase</keyword>
<gene>
    <name evidence="8" type="ORF">RY831_18430</name>
</gene>
<evidence type="ECO:0000256" key="1">
    <source>
        <dbReference type="ARBA" id="ARBA00005384"/>
    </source>
</evidence>
<reference evidence="8 9" key="1">
    <citation type="submission" date="2023-10" db="EMBL/GenBank/DDBJ databases">
        <title>Noviherbaspirillum sp. CPCC 100848 genome assembly.</title>
        <authorList>
            <person name="Li X.Y."/>
            <person name="Fang X.M."/>
        </authorList>
    </citation>
    <scope>NUCLEOTIDE SEQUENCE [LARGE SCALE GENOMIC DNA]</scope>
    <source>
        <strain evidence="8 9">CPCC 100848</strain>
    </source>
</reference>
<keyword evidence="4" id="KW-0238">DNA-binding</keyword>
<evidence type="ECO:0000256" key="6">
    <source>
        <dbReference type="SAM" id="MobiDB-lite"/>
    </source>
</evidence>
<dbReference type="SUPFAM" id="SSF53383">
    <property type="entry name" value="PLP-dependent transferases"/>
    <property type="match status" value="1"/>
</dbReference>
<dbReference type="Gene3D" id="1.10.10.10">
    <property type="entry name" value="Winged helix-like DNA-binding domain superfamily/Winged helix DNA-binding domain"/>
    <property type="match status" value="1"/>
</dbReference>
<accession>A0ABU6JBX0</accession>
<evidence type="ECO:0000313" key="9">
    <source>
        <dbReference type="Proteomes" id="UP001352263"/>
    </source>
</evidence>
<dbReference type="CDD" id="cd00609">
    <property type="entry name" value="AAT_like"/>
    <property type="match status" value="1"/>
</dbReference>
<dbReference type="GO" id="GO:0008483">
    <property type="term" value="F:transaminase activity"/>
    <property type="evidence" value="ECO:0007669"/>
    <property type="project" value="UniProtKB-KW"/>
</dbReference>
<evidence type="ECO:0000313" key="8">
    <source>
        <dbReference type="EMBL" id="MEC4721145.1"/>
    </source>
</evidence>
<protein>
    <submittedName>
        <fullName evidence="8">PLP-dependent aminotransferase family protein</fullName>
    </submittedName>
</protein>
<keyword evidence="3" id="KW-0805">Transcription regulation</keyword>
<dbReference type="InterPro" id="IPR036388">
    <property type="entry name" value="WH-like_DNA-bd_sf"/>
</dbReference>
<dbReference type="PROSITE" id="PS50949">
    <property type="entry name" value="HTH_GNTR"/>
    <property type="match status" value="1"/>
</dbReference>
<dbReference type="SUPFAM" id="SSF46785">
    <property type="entry name" value="Winged helix' DNA-binding domain"/>
    <property type="match status" value="1"/>
</dbReference>
<evidence type="ECO:0000256" key="2">
    <source>
        <dbReference type="ARBA" id="ARBA00022898"/>
    </source>
</evidence>
<evidence type="ECO:0000256" key="5">
    <source>
        <dbReference type="ARBA" id="ARBA00023163"/>
    </source>
</evidence>
<dbReference type="EMBL" id="JAWIIV010000016">
    <property type="protein sequence ID" value="MEC4721145.1"/>
    <property type="molecule type" value="Genomic_DNA"/>
</dbReference>
<dbReference type="CDD" id="cd07377">
    <property type="entry name" value="WHTH_GntR"/>
    <property type="match status" value="1"/>
</dbReference>
<comment type="caution">
    <text evidence="8">The sequence shown here is derived from an EMBL/GenBank/DDBJ whole genome shotgun (WGS) entry which is preliminary data.</text>
</comment>
<keyword evidence="8" id="KW-0032">Aminotransferase</keyword>
<dbReference type="SMART" id="SM00345">
    <property type="entry name" value="HTH_GNTR"/>
    <property type="match status" value="1"/>
</dbReference>
<dbReference type="PANTHER" id="PTHR46577:SF1">
    <property type="entry name" value="HTH-TYPE TRANSCRIPTIONAL REGULATORY PROTEIN GABR"/>
    <property type="match status" value="1"/>
</dbReference>
<keyword evidence="2" id="KW-0663">Pyridoxal phosphate</keyword>
<feature type="domain" description="HTH gntR-type" evidence="7">
    <location>
        <begin position="18"/>
        <end position="86"/>
    </location>
</feature>
<dbReference type="Proteomes" id="UP001352263">
    <property type="component" value="Unassembled WGS sequence"/>
</dbReference>
<comment type="similarity">
    <text evidence="1">In the C-terminal section; belongs to the class-I pyridoxal-phosphate-dependent aminotransferase family.</text>
</comment>
<keyword evidence="9" id="KW-1185">Reference proteome</keyword>
<dbReference type="InterPro" id="IPR036390">
    <property type="entry name" value="WH_DNA-bd_sf"/>
</dbReference>
<dbReference type="PRINTS" id="PR00035">
    <property type="entry name" value="HTHGNTR"/>
</dbReference>
<organism evidence="8 9">
    <name type="scientific">Noviherbaspirillum album</name>
    <dbReference type="NCBI Taxonomy" id="3080276"/>
    <lineage>
        <taxon>Bacteria</taxon>
        <taxon>Pseudomonadati</taxon>
        <taxon>Pseudomonadota</taxon>
        <taxon>Betaproteobacteria</taxon>
        <taxon>Burkholderiales</taxon>
        <taxon>Oxalobacteraceae</taxon>
        <taxon>Noviherbaspirillum</taxon>
    </lineage>
</organism>
<dbReference type="Gene3D" id="3.40.640.10">
    <property type="entry name" value="Type I PLP-dependent aspartate aminotransferase-like (Major domain)"/>
    <property type="match status" value="1"/>
</dbReference>
<dbReference type="RefSeq" id="WP_326507853.1">
    <property type="nucleotide sequence ID" value="NZ_JAWIIV010000016.1"/>
</dbReference>
<evidence type="ECO:0000256" key="3">
    <source>
        <dbReference type="ARBA" id="ARBA00023015"/>
    </source>
</evidence>
<dbReference type="PANTHER" id="PTHR46577">
    <property type="entry name" value="HTH-TYPE TRANSCRIPTIONAL REGULATORY PROTEIN GABR"/>
    <property type="match status" value="1"/>
</dbReference>
<proteinExistence type="inferred from homology"/>